<sequence length="407" mass="44212">MPRLPRQPWAKIHTLHDKGGTDTDTQDATLKQIVDDNNTDNNNGIVKLVLSAIQQAKRSSRPDSEVPFALRVDAADLALFEAIVSKPNLKPSRFFYNATAQEACLEMMESHMHQQCQQGLLSLLLLARGQLLLQINRHVARSTPPDSMYLSGVRAASRDLRYIFNWGTACINTPGGATGQADVALCPVRRGLPSIIGEVAWSQSTQEVEAKAQAWLAPGTAPDPTFCTTTTSIQMVIIIDVAYPNAESAAIRVGLHEPATAHGSDGGDDDDDDHANSTSEDNKTQKTQFQPVMHHHVFYDKHADTQPDGAIAIFASDFLPGPLPTELTRGPGRVFVAESDVQTFGQVNISFSALRRVLRQASRIHFNTCGSEDESGQDNESEGVHDDEDDGAGQHTAQDNNNEAVGV</sequence>
<gene>
    <name evidence="2" type="ORF">ColLi_09174</name>
</gene>
<feature type="compositionally biased region" description="Acidic residues" evidence="1">
    <location>
        <begin position="371"/>
        <end position="391"/>
    </location>
</feature>
<keyword evidence="3" id="KW-1185">Reference proteome</keyword>
<protein>
    <submittedName>
        <fullName evidence="2">Uncharacterized protein</fullName>
    </submittedName>
</protein>
<feature type="compositionally biased region" description="Polar residues" evidence="1">
    <location>
        <begin position="395"/>
        <end position="407"/>
    </location>
</feature>
<comment type="caution">
    <text evidence="2">The sequence shown here is derived from an EMBL/GenBank/DDBJ whole genome shotgun (WGS) entry which is preliminary data.</text>
</comment>
<feature type="region of interest" description="Disordered" evidence="1">
    <location>
        <begin position="368"/>
        <end position="407"/>
    </location>
</feature>
<evidence type="ECO:0000256" key="1">
    <source>
        <dbReference type="SAM" id="MobiDB-lite"/>
    </source>
</evidence>
<accession>A0AA37LW32</accession>
<reference evidence="2 3" key="1">
    <citation type="submission" date="2021-07" db="EMBL/GenBank/DDBJ databases">
        <title>Genome data of Colletotrichum spaethianum.</title>
        <authorList>
            <person name="Utami Y.D."/>
            <person name="Hiruma K."/>
        </authorList>
    </citation>
    <scope>NUCLEOTIDE SEQUENCE [LARGE SCALE GENOMIC DNA]</scope>
    <source>
        <strain evidence="2 3">MAFF 242679</strain>
    </source>
</reference>
<name>A0AA37LW32_9PEZI</name>
<dbReference type="EMBL" id="BPPX01000021">
    <property type="protein sequence ID" value="GJC86336.1"/>
    <property type="molecule type" value="Genomic_DNA"/>
</dbReference>
<evidence type="ECO:0000313" key="2">
    <source>
        <dbReference type="EMBL" id="GJC86336.1"/>
    </source>
</evidence>
<dbReference type="AlphaFoldDB" id="A0AA37LW32"/>
<dbReference type="Proteomes" id="UP001055172">
    <property type="component" value="Unassembled WGS sequence"/>
</dbReference>
<feature type="region of interest" description="Disordered" evidence="1">
    <location>
        <begin position="258"/>
        <end position="290"/>
    </location>
</feature>
<evidence type="ECO:0000313" key="3">
    <source>
        <dbReference type="Proteomes" id="UP001055172"/>
    </source>
</evidence>
<organism evidence="2 3">
    <name type="scientific">Colletotrichum liriopes</name>
    <dbReference type="NCBI Taxonomy" id="708192"/>
    <lineage>
        <taxon>Eukaryota</taxon>
        <taxon>Fungi</taxon>
        <taxon>Dikarya</taxon>
        <taxon>Ascomycota</taxon>
        <taxon>Pezizomycotina</taxon>
        <taxon>Sordariomycetes</taxon>
        <taxon>Hypocreomycetidae</taxon>
        <taxon>Glomerellales</taxon>
        <taxon>Glomerellaceae</taxon>
        <taxon>Colletotrichum</taxon>
        <taxon>Colletotrichum spaethianum species complex</taxon>
    </lineage>
</organism>
<proteinExistence type="predicted"/>